<evidence type="ECO:0000259" key="2">
    <source>
        <dbReference type="PROSITE" id="PS50076"/>
    </source>
</evidence>
<accession>A0A6M0RTS0</accession>
<keyword evidence="4" id="KW-1185">Reference proteome</keyword>
<protein>
    <submittedName>
        <fullName evidence="3">J domain-containing protein</fullName>
    </submittedName>
</protein>
<dbReference type="InterPro" id="IPR051938">
    <property type="entry name" value="Apopto_cytoskel_mod"/>
</dbReference>
<dbReference type="RefSeq" id="WP_163666291.1">
    <property type="nucleotide sequence ID" value="NZ_QXHD01000004.1"/>
</dbReference>
<evidence type="ECO:0000313" key="4">
    <source>
        <dbReference type="Proteomes" id="UP000481033"/>
    </source>
</evidence>
<dbReference type="Pfam" id="PF00226">
    <property type="entry name" value="DnaJ"/>
    <property type="match status" value="1"/>
</dbReference>
<dbReference type="Gene3D" id="1.10.287.110">
    <property type="entry name" value="DnaJ domain"/>
    <property type="match status" value="1"/>
</dbReference>
<reference evidence="3 4" key="1">
    <citation type="journal article" date="2020" name="Microb. Ecol.">
        <title>Ecogenomics of the Marine Benthic Filamentous Cyanobacterium Adonisia.</title>
        <authorList>
            <person name="Walter J.M."/>
            <person name="Coutinho F.H."/>
            <person name="Leomil L."/>
            <person name="Hargreaves P.I."/>
            <person name="Campeao M.E."/>
            <person name="Vieira V.V."/>
            <person name="Silva B.S."/>
            <person name="Fistarol G.O."/>
            <person name="Salomon P.S."/>
            <person name="Sawabe T."/>
            <person name="Mino S."/>
            <person name="Hosokawa M."/>
            <person name="Miyashita H."/>
            <person name="Maruyama F."/>
            <person name="van Verk M.C."/>
            <person name="Dutilh B.E."/>
            <person name="Thompson C.C."/>
            <person name="Thompson F.L."/>
        </authorList>
    </citation>
    <scope>NUCLEOTIDE SEQUENCE [LARGE SCALE GENOMIC DNA]</scope>
    <source>
        <strain evidence="3 4">CCMR0081</strain>
    </source>
</reference>
<dbReference type="SMART" id="SM00271">
    <property type="entry name" value="DnaJ"/>
    <property type="match status" value="1"/>
</dbReference>
<evidence type="ECO:0000313" key="3">
    <source>
        <dbReference type="EMBL" id="NEZ59163.1"/>
    </source>
</evidence>
<dbReference type="PANTHER" id="PTHR44145:SF3">
    <property type="entry name" value="DNAJ HOMOLOG SUBFAMILY A MEMBER 3, MITOCHONDRIAL"/>
    <property type="match status" value="1"/>
</dbReference>
<organism evidence="3 4">
    <name type="scientific">Adonisia turfae CCMR0081</name>
    <dbReference type="NCBI Taxonomy" id="2292702"/>
    <lineage>
        <taxon>Bacteria</taxon>
        <taxon>Bacillati</taxon>
        <taxon>Cyanobacteriota</taxon>
        <taxon>Adonisia</taxon>
        <taxon>Adonisia turfae</taxon>
    </lineage>
</organism>
<dbReference type="SUPFAM" id="SSF46565">
    <property type="entry name" value="Chaperone J-domain"/>
    <property type="match status" value="1"/>
</dbReference>
<dbReference type="CDD" id="cd06257">
    <property type="entry name" value="DnaJ"/>
    <property type="match status" value="1"/>
</dbReference>
<dbReference type="AlphaFoldDB" id="A0A6M0RTS0"/>
<dbReference type="PANTHER" id="PTHR44145">
    <property type="entry name" value="DNAJ HOMOLOG SUBFAMILY A MEMBER 3, MITOCHONDRIAL"/>
    <property type="match status" value="1"/>
</dbReference>
<feature type="domain" description="J" evidence="2">
    <location>
        <begin position="5"/>
        <end position="70"/>
    </location>
</feature>
<sequence>MATSNHYKTLELHESASQADIKRAYHRLAKQHHPDSRANGHGDHDHIAKINAAYEVLGDPKSRKHYDAQRNGYRVQRASDISAEYQQRRKAYQKAEDALAQWIRSIYKPIDRLIGKIINPLKSEVRNLSADPFDDELMEAFQDYLENCRESLEKAKQKFKSMPNPSQAAKVAANLYYCLNQLEDGIEEIERFTFTYDDSYLHTGQELFRISKQLRREAKADMQAIL</sequence>
<dbReference type="InterPro" id="IPR036869">
    <property type="entry name" value="J_dom_sf"/>
</dbReference>
<dbReference type="PROSITE" id="PS50076">
    <property type="entry name" value="DNAJ_2"/>
    <property type="match status" value="1"/>
</dbReference>
<comment type="caution">
    <text evidence="3">The sequence shown here is derived from an EMBL/GenBank/DDBJ whole genome shotgun (WGS) entry which is preliminary data.</text>
</comment>
<name>A0A6M0RTS0_9CYAN</name>
<dbReference type="InterPro" id="IPR001623">
    <property type="entry name" value="DnaJ_domain"/>
</dbReference>
<evidence type="ECO:0000256" key="1">
    <source>
        <dbReference type="ARBA" id="ARBA00023186"/>
    </source>
</evidence>
<dbReference type="EMBL" id="QXHD01000004">
    <property type="protein sequence ID" value="NEZ59163.1"/>
    <property type="molecule type" value="Genomic_DNA"/>
</dbReference>
<keyword evidence="1" id="KW-0143">Chaperone</keyword>
<dbReference type="Proteomes" id="UP000481033">
    <property type="component" value="Unassembled WGS sequence"/>
</dbReference>
<dbReference type="PRINTS" id="PR00625">
    <property type="entry name" value="JDOMAIN"/>
</dbReference>
<gene>
    <name evidence="3" type="ORF">DXZ20_26675</name>
</gene>
<proteinExistence type="predicted"/>